<organism evidence="2 3">
    <name type="scientific">Pseudomonas phage Medea1</name>
    <dbReference type="NCBI Taxonomy" id="2834256"/>
    <lineage>
        <taxon>Viruses</taxon>
        <taxon>Duplodnaviria</taxon>
        <taxon>Heunggongvirae</taxon>
        <taxon>Uroviricota</taxon>
        <taxon>Caudoviricetes</taxon>
        <taxon>Medeavirus</taxon>
        <taxon>Medeavirus medea1</taxon>
    </lineage>
</organism>
<keyword evidence="3" id="KW-1185">Reference proteome</keyword>
<evidence type="ECO:0000313" key="3">
    <source>
        <dbReference type="Proteomes" id="UP000678091"/>
    </source>
</evidence>
<feature type="coiled-coil region" evidence="1">
    <location>
        <begin position="30"/>
        <end position="64"/>
    </location>
</feature>
<keyword evidence="1" id="KW-0175">Coiled coil</keyword>
<evidence type="ECO:0000256" key="1">
    <source>
        <dbReference type="SAM" id="Coils"/>
    </source>
</evidence>
<proteinExistence type="predicted"/>
<evidence type="ECO:0000313" key="2">
    <source>
        <dbReference type="EMBL" id="QVW29143.1"/>
    </source>
</evidence>
<accession>A0A8E7FPQ9</accession>
<dbReference type="EMBL" id="MW862109">
    <property type="protein sequence ID" value="QVW29143.1"/>
    <property type="molecule type" value="Genomic_DNA"/>
</dbReference>
<sequence length="130" mass="14349">MIECQQPQAHPARCGCEQAMSAAVLGAQNISSAMGKIDELRQQLADVSNERDGLQEQVRRLNSEGRTIILSGCEIKEAYLIWGVMRNLHGNRRNTLPRWALVRNAFGTGSGVATALCRLFNLNPEEVLKS</sequence>
<dbReference type="Proteomes" id="UP000678091">
    <property type="component" value="Segment"/>
</dbReference>
<protein>
    <submittedName>
        <fullName evidence="2">Uncharacterized protein</fullName>
    </submittedName>
</protein>
<gene>
    <name evidence="2" type="ORF">Medea1_0076</name>
</gene>
<reference evidence="2" key="1">
    <citation type="submission" date="2021-04" db="EMBL/GenBank/DDBJ databases">
        <title>A novel bacteriophage against Pseudomonas syringae pv. tomato and it's prophylactic efficacy.</title>
        <authorList>
            <person name="Skliros D."/>
            <person name="Papazoglou P."/>
            <person name="Paraskevopoulou E.G."/>
            <person name="Gkizi D."/>
            <person name="Goumas D.E."/>
            <person name="Tjamos S."/>
            <person name="Flemetakis E."/>
        </authorList>
    </citation>
    <scope>NUCLEOTIDE SEQUENCE</scope>
</reference>
<name>A0A8E7FPQ9_9CAUD</name>